<dbReference type="Proteomes" id="UP000821845">
    <property type="component" value="Chromosome 7"/>
</dbReference>
<name>A0ACB7RVY0_HYAAI</name>
<accession>A0ACB7RVY0</accession>
<gene>
    <name evidence="1" type="ORF">HPB50_012914</name>
</gene>
<evidence type="ECO:0000313" key="1">
    <source>
        <dbReference type="EMBL" id="KAH6925979.1"/>
    </source>
</evidence>
<reference evidence="1" key="1">
    <citation type="submission" date="2020-05" db="EMBL/GenBank/DDBJ databases">
        <title>Large-scale comparative analyses of tick genomes elucidate their genetic diversity and vector capacities.</title>
        <authorList>
            <person name="Jia N."/>
            <person name="Wang J."/>
            <person name="Shi W."/>
            <person name="Du L."/>
            <person name="Sun Y."/>
            <person name="Zhan W."/>
            <person name="Jiang J."/>
            <person name="Wang Q."/>
            <person name="Zhang B."/>
            <person name="Ji P."/>
            <person name="Sakyi L.B."/>
            <person name="Cui X."/>
            <person name="Yuan T."/>
            <person name="Jiang B."/>
            <person name="Yang W."/>
            <person name="Lam T.T.-Y."/>
            <person name="Chang Q."/>
            <person name="Ding S."/>
            <person name="Wang X."/>
            <person name="Zhu J."/>
            <person name="Ruan X."/>
            <person name="Zhao L."/>
            <person name="Wei J."/>
            <person name="Que T."/>
            <person name="Du C."/>
            <person name="Cheng J."/>
            <person name="Dai P."/>
            <person name="Han X."/>
            <person name="Huang E."/>
            <person name="Gao Y."/>
            <person name="Liu J."/>
            <person name="Shao H."/>
            <person name="Ye R."/>
            <person name="Li L."/>
            <person name="Wei W."/>
            <person name="Wang X."/>
            <person name="Wang C."/>
            <person name="Yang T."/>
            <person name="Huo Q."/>
            <person name="Li W."/>
            <person name="Guo W."/>
            <person name="Chen H."/>
            <person name="Zhou L."/>
            <person name="Ni X."/>
            <person name="Tian J."/>
            <person name="Zhou Y."/>
            <person name="Sheng Y."/>
            <person name="Liu T."/>
            <person name="Pan Y."/>
            <person name="Xia L."/>
            <person name="Li J."/>
            <person name="Zhao F."/>
            <person name="Cao W."/>
        </authorList>
    </citation>
    <scope>NUCLEOTIDE SEQUENCE</scope>
    <source>
        <strain evidence="1">Hyas-2018</strain>
    </source>
</reference>
<protein>
    <submittedName>
        <fullName evidence="1">Uncharacterized protein</fullName>
    </submittedName>
</protein>
<dbReference type="EMBL" id="CM023487">
    <property type="protein sequence ID" value="KAH6925979.1"/>
    <property type="molecule type" value="Genomic_DNA"/>
</dbReference>
<comment type="caution">
    <text evidence="1">The sequence shown here is derived from an EMBL/GenBank/DDBJ whole genome shotgun (WGS) entry which is preliminary data.</text>
</comment>
<keyword evidence="2" id="KW-1185">Reference proteome</keyword>
<organism evidence="1 2">
    <name type="scientific">Hyalomma asiaticum</name>
    <name type="common">Tick</name>
    <dbReference type="NCBI Taxonomy" id="266040"/>
    <lineage>
        <taxon>Eukaryota</taxon>
        <taxon>Metazoa</taxon>
        <taxon>Ecdysozoa</taxon>
        <taxon>Arthropoda</taxon>
        <taxon>Chelicerata</taxon>
        <taxon>Arachnida</taxon>
        <taxon>Acari</taxon>
        <taxon>Parasitiformes</taxon>
        <taxon>Ixodida</taxon>
        <taxon>Ixodoidea</taxon>
        <taxon>Ixodidae</taxon>
        <taxon>Hyalomminae</taxon>
        <taxon>Hyalomma</taxon>
    </lineage>
</organism>
<proteinExistence type="predicted"/>
<sequence length="113" mass="13015">MNKWNAAQDALKLDKRLEAADYLRISRAYRKLDAMYWSEGPIQEMRTGRRRCADEDSEIEVHLSVENMDRAELRTELRALGVCTTTKSVVELHEKPIRLKHERGKSTDGANAV</sequence>
<evidence type="ECO:0000313" key="2">
    <source>
        <dbReference type="Proteomes" id="UP000821845"/>
    </source>
</evidence>